<dbReference type="GO" id="GO:0032259">
    <property type="term" value="P:methylation"/>
    <property type="evidence" value="ECO:0007669"/>
    <property type="project" value="UniProtKB-KW"/>
</dbReference>
<keyword evidence="10" id="KW-0805">Transcription regulation</keyword>
<dbReference type="SUPFAM" id="SSF82185">
    <property type="entry name" value="Histone H3 K4-specific methyltransferase SET7/9 N-terminal domain"/>
    <property type="match status" value="1"/>
</dbReference>
<dbReference type="RefSeq" id="XP_002112735.1">
    <property type="nucleotide sequence ID" value="XM_002112699.1"/>
</dbReference>
<evidence type="ECO:0000256" key="5">
    <source>
        <dbReference type="ARBA" id="ARBA00022603"/>
    </source>
</evidence>
<evidence type="ECO:0000256" key="9">
    <source>
        <dbReference type="ARBA" id="ARBA00022853"/>
    </source>
</evidence>
<accession>B3RXC5</accession>
<dbReference type="InterPro" id="IPR054533">
    <property type="entry name" value="SETD7_N"/>
</dbReference>
<dbReference type="KEGG" id="tad:TRIADDRAFT_26073"/>
<dbReference type="FunCoup" id="B3RXC5">
    <property type="interactions" value="345"/>
</dbReference>
<evidence type="ECO:0000256" key="6">
    <source>
        <dbReference type="ARBA" id="ARBA00022679"/>
    </source>
</evidence>
<dbReference type="InterPro" id="IPR003409">
    <property type="entry name" value="MORN"/>
</dbReference>
<dbReference type="Pfam" id="PF22648">
    <property type="entry name" value="SET7_N"/>
    <property type="match status" value="1"/>
</dbReference>
<dbReference type="OrthoDB" id="294378at2759"/>
<dbReference type="EC" id="2.1.1.364" evidence="14"/>
<comment type="subcellular location">
    <subcellularLocation>
        <location evidence="2">Chromosome</location>
    </subcellularLocation>
    <subcellularLocation>
        <location evidence="1">Nucleus</location>
    </subcellularLocation>
</comment>
<dbReference type="GO" id="GO:0005634">
    <property type="term" value="C:nucleus"/>
    <property type="evidence" value="ECO:0000318"/>
    <property type="project" value="GO_Central"/>
</dbReference>
<evidence type="ECO:0000256" key="2">
    <source>
        <dbReference type="ARBA" id="ARBA00004286"/>
    </source>
</evidence>
<dbReference type="AlphaFoldDB" id="B3RXC5"/>
<evidence type="ECO:0000256" key="13">
    <source>
        <dbReference type="ARBA" id="ARBA00023242"/>
    </source>
</evidence>
<proteinExistence type="predicted"/>
<dbReference type="HOGENOM" id="CLU_803117_0_0_1"/>
<dbReference type="Pfam" id="PF00856">
    <property type="entry name" value="SET"/>
    <property type="match status" value="1"/>
</dbReference>
<dbReference type="InterPro" id="IPR017155">
    <property type="entry name" value="Hist-Lys_N-MeTrfase_SETD7"/>
</dbReference>
<dbReference type="GeneID" id="6753497"/>
<organism evidence="19 20">
    <name type="scientific">Trichoplax adhaerens</name>
    <name type="common">Trichoplax reptans</name>
    <dbReference type="NCBI Taxonomy" id="10228"/>
    <lineage>
        <taxon>Eukaryota</taxon>
        <taxon>Metazoa</taxon>
        <taxon>Placozoa</taxon>
        <taxon>Uniplacotomia</taxon>
        <taxon>Trichoplacea</taxon>
        <taxon>Trichoplacidae</taxon>
        <taxon>Trichoplax</taxon>
    </lineage>
</organism>
<evidence type="ECO:0000256" key="16">
    <source>
        <dbReference type="ARBA" id="ARBA00047738"/>
    </source>
</evidence>
<evidence type="ECO:0000256" key="12">
    <source>
        <dbReference type="ARBA" id="ARBA00023163"/>
    </source>
</evidence>
<dbReference type="SMART" id="SM00317">
    <property type="entry name" value="SET"/>
    <property type="match status" value="1"/>
</dbReference>
<dbReference type="CDD" id="cd10530">
    <property type="entry name" value="SET_SETD7"/>
    <property type="match status" value="1"/>
</dbReference>
<dbReference type="InterPro" id="IPR001214">
    <property type="entry name" value="SET_dom"/>
</dbReference>
<dbReference type="InterPro" id="IPR044436">
    <property type="entry name" value="SETD7_SET"/>
</dbReference>
<dbReference type="Gene3D" id="2.20.110.10">
    <property type="entry name" value="Histone H3 K4-specific methyltransferase SET7/9 N-terminal domain"/>
    <property type="match status" value="2"/>
</dbReference>
<keyword evidence="11" id="KW-0010">Activator</keyword>
<evidence type="ECO:0000256" key="15">
    <source>
        <dbReference type="ARBA" id="ARBA00030095"/>
    </source>
</evidence>
<evidence type="ECO:0000256" key="11">
    <source>
        <dbReference type="ARBA" id="ARBA00023159"/>
    </source>
</evidence>
<dbReference type="PANTHER" id="PTHR46820:SF1">
    <property type="entry name" value="HISTONE-LYSINE N-METHYLTRANSFERASE SETD7"/>
    <property type="match status" value="1"/>
</dbReference>
<name>B3RXC5_TRIAD</name>
<dbReference type="PROSITE" id="PS51577">
    <property type="entry name" value="SAM_MT43_SET7"/>
    <property type="match status" value="1"/>
</dbReference>
<keyword evidence="12" id="KW-0804">Transcription</keyword>
<evidence type="ECO:0000313" key="20">
    <source>
        <dbReference type="Proteomes" id="UP000009022"/>
    </source>
</evidence>
<evidence type="ECO:0000256" key="17">
    <source>
        <dbReference type="ARBA" id="ARBA00048660"/>
    </source>
</evidence>
<evidence type="ECO:0000256" key="14">
    <source>
        <dbReference type="ARBA" id="ARBA00023620"/>
    </source>
</evidence>
<keyword evidence="9" id="KW-0156">Chromatin regulator</keyword>
<dbReference type="Pfam" id="PF02493">
    <property type="entry name" value="MORN"/>
    <property type="match status" value="3"/>
</dbReference>
<dbReference type="CTD" id="6753497"/>
<dbReference type="EMBL" id="DS985245">
    <property type="protein sequence ID" value="EDV24845.1"/>
    <property type="molecule type" value="Genomic_DNA"/>
</dbReference>
<keyword evidence="20" id="KW-1185">Reference proteome</keyword>
<comment type="catalytic activity">
    <reaction evidence="17">
        <text>L-lysyl(4)-[histone H3] + S-adenosyl-L-methionine = N(6)-methyl-L-lysyl(4)-[histone H3] + S-adenosyl-L-homocysteine + H(+)</text>
        <dbReference type="Rhea" id="RHEA:60264"/>
        <dbReference type="Rhea" id="RHEA-COMP:15543"/>
        <dbReference type="Rhea" id="RHEA-COMP:15547"/>
        <dbReference type="ChEBI" id="CHEBI:15378"/>
        <dbReference type="ChEBI" id="CHEBI:29969"/>
        <dbReference type="ChEBI" id="CHEBI:57856"/>
        <dbReference type="ChEBI" id="CHEBI:59789"/>
        <dbReference type="ChEBI" id="CHEBI:61929"/>
        <dbReference type="EC" id="2.1.1.364"/>
    </reaction>
</comment>
<dbReference type="SUPFAM" id="SSF82199">
    <property type="entry name" value="SET domain"/>
    <property type="match status" value="1"/>
</dbReference>
<dbReference type="GO" id="GO:0016279">
    <property type="term" value="F:protein-lysine N-methyltransferase activity"/>
    <property type="evidence" value="ECO:0000318"/>
    <property type="project" value="GO_Central"/>
</dbReference>
<evidence type="ECO:0000256" key="8">
    <source>
        <dbReference type="ARBA" id="ARBA00022737"/>
    </source>
</evidence>
<dbReference type="PROSITE" id="PS50280">
    <property type="entry name" value="SET"/>
    <property type="match status" value="1"/>
</dbReference>
<dbReference type="PANTHER" id="PTHR46820">
    <property type="entry name" value="HISTONE-LYSINE N-METHYLTRANSFERASE SETD7"/>
    <property type="match status" value="1"/>
</dbReference>
<evidence type="ECO:0000313" key="19">
    <source>
        <dbReference type="EMBL" id="EDV24845.1"/>
    </source>
</evidence>
<keyword evidence="7" id="KW-0949">S-adenosyl-L-methionine</keyword>
<feature type="non-terminal residue" evidence="19">
    <location>
        <position position="1"/>
    </location>
</feature>
<reference evidence="19 20" key="1">
    <citation type="journal article" date="2008" name="Nature">
        <title>The Trichoplax genome and the nature of placozoans.</title>
        <authorList>
            <person name="Srivastava M."/>
            <person name="Begovic E."/>
            <person name="Chapman J."/>
            <person name="Putnam N.H."/>
            <person name="Hellsten U."/>
            <person name="Kawashima T."/>
            <person name="Kuo A."/>
            <person name="Mitros T."/>
            <person name="Salamov A."/>
            <person name="Carpenter M.L."/>
            <person name="Signorovitch A.Y."/>
            <person name="Moreno M.A."/>
            <person name="Kamm K."/>
            <person name="Grimwood J."/>
            <person name="Schmutz J."/>
            <person name="Shapiro H."/>
            <person name="Grigoriev I.V."/>
            <person name="Buss L.W."/>
            <person name="Schierwater B."/>
            <person name="Dellaporta S.L."/>
            <person name="Rokhsar D.S."/>
        </authorList>
    </citation>
    <scope>NUCLEOTIDE SEQUENCE [LARGE SCALE GENOMIC DNA]</scope>
    <source>
        <strain evidence="19 20">Grell-BS-1999</strain>
    </source>
</reference>
<keyword evidence="6" id="KW-0808">Transferase</keyword>
<dbReference type="FunFam" id="2.20.110.10:FF:000005">
    <property type="entry name" value="Histone-lysine N-methyltransferase SETD7"/>
    <property type="match status" value="1"/>
</dbReference>
<dbReference type="GO" id="GO:0045893">
    <property type="term" value="P:positive regulation of DNA-templated transcription"/>
    <property type="evidence" value="ECO:0000318"/>
    <property type="project" value="GO_Central"/>
</dbReference>
<dbReference type="GO" id="GO:0140938">
    <property type="term" value="F:histone H3 methyltransferase activity"/>
    <property type="evidence" value="ECO:0000318"/>
    <property type="project" value="GO_Central"/>
</dbReference>
<dbReference type="GO" id="GO:0140945">
    <property type="term" value="F:histone H3K4 monomethyltransferase activity"/>
    <property type="evidence" value="ECO:0007669"/>
    <property type="project" value="UniProtKB-EC"/>
</dbReference>
<dbReference type="GO" id="GO:0070828">
    <property type="term" value="P:heterochromatin organization"/>
    <property type="evidence" value="ECO:0000318"/>
    <property type="project" value="GO_Central"/>
</dbReference>
<dbReference type="Proteomes" id="UP000009022">
    <property type="component" value="Unassembled WGS sequence"/>
</dbReference>
<keyword evidence="4" id="KW-0158">Chromosome</keyword>
<evidence type="ECO:0000259" key="18">
    <source>
        <dbReference type="PROSITE" id="PS50280"/>
    </source>
</evidence>
<keyword evidence="5" id="KW-0489">Methyltransferase</keyword>
<dbReference type="GO" id="GO:0005694">
    <property type="term" value="C:chromosome"/>
    <property type="evidence" value="ECO:0000318"/>
    <property type="project" value="GO_Central"/>
</dbReference>
<dbReference type="InterPro" id="IPR046341">
    <property type="entry name" value="SET_dom_sf"/>
</dbReference>
<dbReference type="OMA" id="HSFIPNC"/>
<keyword evidence="8" id="KW-0677">Repeat</keyword>
<comment type="catalytic activity">
    <reaction evidence="16">
        <text>L-lysyl-[protein] + S-adenosyl-L-methionine = N(6)-methyl-L-lysyl-[protein] + S-adenosyl-L-homocysteine + H(+)</text>
        <dbReference type="Rhea" id="RHEA:51736"/>
        <dbReference type="Rhea" id="RHEA-COMP:9752"/>
        <dbReference type="Rhea" id="RHEA-COMP:13053"/>
        <dbReference type="ChEBI" id="CHEBI:15378"/>
        <dbReference type="ChEBI" id="CHEBI:29969"/>
        <dbReference type="ChEBI" id="CHEBI:57856"/>
        <dbReference type="ChEBI" id="CHEBI:59789"/>
        <dbReference type="ChEBI" id="CHEBI:61929"/>
    </reaction>
    <physiologicalReaction direction="left-to-right" evidence="16">
        <dbReference type="Rhea" id="RHEA:51737"/>
    </physiologicalReaction>
</comment>
<feature type="domain" description="SET" evidence="18">
    <location>
        <begin position="203"/>
        <end position="325"/>
    </location>
</feature>
<evidence type="ECO:0000256" key="4">
    <source>
        <dbReference type="ARBA" id="ARBA00022454"/>
    </source>
</evidence>
<evidence type="ECO:0000256" key="10">
    <source>
        <dbReference type="ARBA" id="ARBA00023015"/>
    </source>
</evidence>
<dbReference type="Gene3D" id="2.170.270.10">
    <property type="entry name" value="SET domain"/>
    <property type="match status" value="1"/>
</dbReference>
<evidence type="ECO:0000256" key="3">
    <source>
        <dbReference type="ARBA" id="ARBA00020512"/>
    </source>
</evidence>
<protein>
    <recommendedName>
        <fullName evidence="3">Histone-lysine N-methyltransferase SETD7</fullName>
        <ecNumber evidence="14">2.1.1.364</ecNumber>
    </recommendedName>
    <alternativeName>
        <fullName evidence="15">SET domain-containing protein 7</fullName>
    </alternativeName>
</protein>
<sequence length="346" mass="38693">ILGMLNSAAQPHGRGTMVYGPGHRFEGRFCNGDKEGKGCFYFEDGSMLEGHYVSNNLEGIGRYTFSDGSYIVGCFKSGELNGPAKHYDYAGLITFEGQYQDNIKFGLCWHFDEFGGSIVGLVDDDGEFTGDEIAYLYPDQETVLYGSFEEGRMVCAKAASFQGVRNNKLIIENLDTEEKYSFDESADDVITVNPLLSDPYEQKRVYVAKSLIPGAGEGLFSKIFAEKDQVMSFYNGIRITHQEVDDRSWIFNDNTISLDETTVIDVPVNSANVNNYCASLGHKANHSFTPNCKYDLYYHPRFGNIKCIRSISDVAPNEELTVDYGYTTNNGLLEAPDWYKAILKHA</sequence>
<dbReference type="STRING" id="10228.B3RXC5"/>
<keyword evidence="13" id="KW-0539">Nucleus</keyword>
<dbReference type="InParanoid" id="B3RXC5"/>
<evidence type="ECO:0000256" key="1">
    <source>
        <dbReference type="ARBA" id="ARBA00004123"/>
    </source>
</evidence>
<evidence type="ECO:0000256" key="7">
    <source>
        <dbReference type="ARBA" id="ARBA00022691"/>
    </source>
</evidence>
<dbReference type="eggNOG" id="KOG1079">
    <property type="taxonomic scope" value="Eukaryota"/>
</dbReference>
<dbReference type="PhylomeDB" id="B3RXC5"/>
<gene>
    <name evidence="19" type="ORF">TRIADDRAFT_26073</name>
</gene>